<feature type="region of interest" description="Disordered" evidence="1">
    <location>
        <begin position="1"/>
        <end position="62"/>
    </location>
</feature>
<dbReference type="PANTHER" id="PTHR35831">
    <property type="entry name" value="OS01G0642200 PROTEIN"/>
    <property type="match status" value="1"/>
</dbReference>
<protein>
    <submittedName>
        <fullName evidence="2">Uncharacterized protein</fullName>
    </submittedName>
</protein>
<name>A0ABQ9KJU1_HEVBR</name>
<dbReference type="EMBL" id="JARPOI010000017">
    <property type="protein sequence ID" value="KAJ9140663.1"/>
    <property type="molecule type" value="Genomic_DNA"/>
</dbReference>
<feature type="compositionally biased region" description="Low complexity" evidence="1">
    <location>
        <begin position="30"/>
        <end position="40"/>
    </location>
</feature>
<reference evidence="2" key="1">
    <citation type="journal article" date="2023" name="Plant Biotechnol. J.">
        <title>Chromosome-level wild Hevea brasiliensis genome provides new tools for genomic-assisted breeding and valuable loci to elevate rubber yield.</title>
        <authorList>
            <person name="Cheng H."/>
            <person name="Song X."/>
            <person name="Hu Y."/>
            <person name="Wu T."/>
            <person name="Yang Q."/>
            <person name="An Z."/>
            <person name="Feng S."/>
            <person name="Deng Z."/>
            <person name="Wu W."/>
            <person name="Zeng X."/>
            <person name="Tu M."/>
            <person name="Wang X."/>
            <person name="Huang H."/>
        </authorList>
    </citation>
    <scope>NUCLEOTIDE SEQUENCE</scope>
    <source>
        <strain evidence="2">MT/VB/25A 57/8</strain>
    </source>
</reference>
<evidence type="ECO:0000256" key="1">
    <source>
        <dbReference type="SAM" id="MobiDB-lite"/>
    </source>
</evidence>
<evidence type="ECO:0000313" key="2">
    <source>
        <dbReference type="EMBL" id="KAJ9140663.1"/>
    </source>
</evidence>
<accession>A0ABQ9KJU1</accession>
<dbReference type="PANTHER" id="PTHR35831:SF2">
    <property type="entry name" value="OS01G0642200 PROTEIN"/>
    <property type="match status" value="1"/>
</dbReference>
<keyword evidence="3" id="KW-1185">Reference proteome</keyword>
<organism evidence="2 3">
    <name type="scientific">Hevea brasiliensis</name>
    <name type="common">Para rubber tree</name>
    <name type="synonym">Siphonia brasiliensis</name>
    <dbReference type="NCBI Taxonomy" id="3981"/>
    <lineage>
        <taxon>Eukaryota</taxon>
        <taxon>Viridiplantae</taxon>
        <taxon>Streptophyta</taxon>
        <taxon>Embryophyta</taxon>
        <taxon>Tracheophyta</taxon>
        <taxon>Spermatophyta</taxon>
        <taxon>Magnoliopsida</taxon>
        <taxon>eudicotyledons</taxon>
        <taxon>Gunneridae</taxon>
        <taxon>Pentapetalae</taxon>
        <taxon>rosids</taxon>
        <taxon>fabids</taxon>
        <taxon>Malpighiales</taxon>
        <taxon>Euphorbiaceae</taxon>
        <taxon>Crotonoideae</taxon>
        <taxon>Micrandreae</taxon>
        <taxon>Hevea</taxon>
    </lineage>
</organism>
<comment type="caution">
    <text evidence="2">The sequence shown here is derived from an EMBL/GenBank/DDBJ whole genome shotgun (WGS) entry which is preliminary data.</text>
</comment>
<dbReference type="Proteomes" id="UP001174677">
    <property type="component" value="Chromosome 17"/>
</dbReference>
<proteinExistence type="predicted"/>
<feature type="compositionally biased region" description="Basic and acidic residues" evidence="1">
    <location>
        <begin position="41"/>
        <end position="52"/>
    </location>
</feature>
<evidence type="ECO:0000313" key="3">
    <source>
        <dbReference type="Proteomes" id="UP001174677"/>
    </source>
</evidence>
<sequence>MASFKAEKPAAGSQTTIPVKKEPAKCTSCAPKAPATQPAPKKAEQKPQEPKKKLTGSKPATK</sequence>
<gene>
    <name evidence="2" type="ORF">P3X46_031282</name>
</gene>